<feature type="active site" description="Proton acceptor" evidence="2">
    <location>
        <position position="121"/>
    </location>
</feature>
<evidence type="ECO:0000256" key="2">
    <source>
        <dbReference type="HAMAP-Rule" id="MF_01940"/>
    </source>
</evidence>
<dbReference type="KEGG" id="sacd:HS1genome_0979"/>
<dbReference type="EC" id="3.1.4.58" evidence="2"/>
<dbReference type="AlphaFoldDB" id="A0A348B338"/>
<feature type="domain" description="Phosphoesterase HXTX" evidence="3">
    <location>
        <begin position="12"/>
        <end position="85"/>
    </location>
</feature>
<feature type="active site" description="Proton donor" evidence="2">
    <location>
        <position position="36"/>
    </location>
</feature>
<dbReference type="InterPro" id="IPR004175">
    <property type="entry name" value="RNA_CPDase"/>
</dbReference>
<name>A0A348B338_9CREN</name>
<dbReference type="EMBL" id="BMQS01000007">
    <property type="protein sequence ID" value="GGT93473.1"/>
    <property type="molecule type" value="Genomic_DNA"/>
</dbReference>
<evidence type="ECO:0000313" key="5">
    <source>
        <dbReference type="EMBL" id="GGT93473.1"/>
    </source>
</evidence>
<dbReference type="GO" id="GO:0016874">
    <property type="term" value="F:ligase activity"/>
    <property type="evidence" value="ECO:0007669"/>
    <property type="project" value="UniProtKB-KW"/>
</dbReference>
<comment type="catalytic activity">
    <reaction evidence="2">
        <text>a 3'-end 2',3'-cyclophospho-ribonucleotide-RNA + H2O = a 3'-end 2'-phospho-ribonucleotide-RNA + H(+)</text>
        <dbReference type="Rhea" id="RHEA:11828"/>
        <dbReference type="Rhea" id="RHEA-COMP:10464"/>
        <dbReference type="Rhea" id="RHEA-COMP:17353"/>
        <dbReference type="ChEBI" id="CHEBI:15377"/>
        <dbReference type="ChEBI" id="CHEBI:15378"/>
        <dbReference type="ChEBI" id="CHEBI:83064"/>
        <dbReference type="ChEBI" id="CHEBI:173113"/>
        <dbReference type="EC" id="3.1.4.58"/>
    </reaction>
</comment>
<dbReference type="GO" id="GO:0008664">
    <property type="term" value="F:RNA 2',3'-cyclic 3'-phosphodiesterase activity"/>
    <property type="evidence" value="ECO:0007669"/>
    <property type="project" value="UniProtKB-EC"/>
</dbReference>
<dbReference type="Pfam" id="PF02834">
    <property type="entry name" value="LigT_PEase"/>
    <property type="match status" value="2"/>
</dbReference>
<comment type="function">
    <text evidence="2">Hydrolyzes RNA 2',3'-cyclic phosphodiester to an RNA 2'-phosphomonoester.</text>
</comment>
<organism evidence="4 6">
    <name type="scientific">Sulfodiicoccus acidiphilus</name>
    <dbReference type="NCBI Taxonomy" id="1670455"/>
    <lineage>
        <taxon>Archaea</taxon>
        <taxon>Thermoproteota</taxon>
        <taxon>Thermoprotei</taxon>
        <taxon>Sulfolobales</taxon>
        <taxon>Sulfolobaceae</taxon>
        <taxon>Sulfodiicoccus</taxon>
    </lineage>
</organism>
<feature type="short sequence motif" description="HXTX 1" evidence="2">
    <location>
        <begin position="36"/>
        <end position="39"/>
    </location>
</feature>
<reference evidence="6" key="2">
    <citation type="submission" date="2018-04" db="EMBL/GenBank/DDBJ databases">
        <title>Complete genome sequence of Sulfodiicoccus acidiphilus strain HS-1.</title>
        <authorList>
            <person name="Sakai H.D."/>
            <person name="Kurosawa N."/>
        </authorList>
    </citation>
    <scope>NUCLEOTIDE SEQUENCE [LARGE SCALE GENOMIC DNA]</scope>
    <source>
        <strain evidence="6">HS-1</strain>
    </source>
</reference>
<evidence type="ECO:0000313" key="4">
    <source>
        <dbReference type="EMBL" id="BBD72590.1"/>
    </source>
</evidence>
<dbReference type="SUPFAM" id="SSF55144">
    <property type="entry name" value="LigT-like"/>
    <property type="match status" value="1"/>
</dbReference>
<keyword evidence="6" id="KW-1185">Reference proteome</keyword>
<accession>A0A348B338</accession>
<comment type="similarity">
    <text evidence="2">Belongs to the 2H phosphoesterase superfamily. ThpR family.</text>
</comment>
<dbReference type="PANTHER" id="PTHR35561:SF1">
    <property type="entry name" value="RNA 2',3'-CYCLIC PHOSPHODIESTERASE"/>
    <property type="match status" value="1"/>
</dbReference>
<evidence type="ECO:0000256" key="1">
    <source>
        <dbReference type="ARBA" id="ARBA00022801"/>
    </source>
</evidence>
<dbReference type="HAMAP" id="MF_01940">
    <property type="entry name" value="RNA_CPDase"/>
    <property type="match status" value="1"/>
</dbReference>
<protein>
    <recommendedName>
        <fullName evidence="2">RNA 2',3'-cyclic phosphodiesterase</fullName>
        <shortName evidence="2">RNA 2',3'-CPDase</shortName>
        <ecNumber evidence="2">3.1.4.58</ecNumber>
    </recommendedName>
</protein>
<dbReference type="Gene3D" id="3.90.1140.10">
    <property type="entry name" value="Cyclic phosphodiesterase"/>
    <property type="match status" value="1"/>
</dbReference>
<dbReference type="InterPro" id="IPR014051">
    <property type="entry name" value="Phosphoesterase_HXTX"/>
</dbReference>
<dbReference type="GeneID" id="38666483"/>
<feature type="domain" description="Phosphoesterase HXTX" evidence="3">
    <location>
        <begin position="105"/>
        <end position="169"/>
    </location>
</feature>
<dbReference type="RefSeq" id="WP_126449864.1">
    <property type="nucleotide sequence ID" value="NZ_AP018553.1"/>
</dbReference>
<reference evidence="5" key="4">
    <citation type="submission" date="2020-09" db="EMBL/GenBank/DDBJ databases">
        <authorList>
            <person name="Sun Q."/>
            <person name="Ohkuma M."/>
        </authorList>
    </citation>
    <scope>NUCLEOTIDE SEQUENCE</scope>
    <source>
        <strain evidence="5">JCM 31740</strain>
    </source>
</reference>
<dbReference type="OrthoDB" id="44091at2157"/>
<dbReference type="Proteomes" id="UP000616143">
    <property type="component" value="Unassembled WGS sequence"/>
</dbReference>
<feature type="short sequence motif" description="HXTX 2" evidence="2">
    <location>
        <begin position="121"/>
        <end position="124"/>
    </location>
</feature>
<proteinExistence type="inferred from homology"/>
<evidence type="ECO:0000313" key="6">
    <source>
        <dbReference type="Proteomes" id="UP000276741"/>
    </source>
</evidence>
<dbReference type="Proteomes" id="UP000276741">
    <property type="component" value="Chromosome"/>
</dbReference>
<reference evidence="4" key="3">
    <citation type="journal article" date="2019" name="BMC Res. Notes">
        <title>Complete genome sequence of the Sulfodiicoccus acidiphilus strain HS-1T, the first crenarchaeon that lacks polB3, isolated from an acidic hot spring in Ohwaku-dani, Hakone, Japan.</title>
        <authorList>
            <person name="Sakai H.D."/>
            <person name="Kurosawa N."/>
        </authorList>
    </citation>
    <scope>NUCLEOTIDE SEQUENCE</scope>
    <source>
        <strain evidence="4">HS-1</strain>
    </source>
</reference>
<keyword evidence="4" id="KW-0436">Ligase</keyword>
<dbReference type="EMBL" id="AP018553">
    <property type="protein sequence ID" value="BBD72590.1"/>
    <property type="molecule type" value="Genomic_DNA"/>
</dbReference>
<sequence length="178" mass="19976">MRLFTALRIPGEPLISILREIEQIPGIKPVDKESLHVTLLFLGEVPESVVPLLKEGLSSMKFKSVEVELKGLGVFPSPFSARVVWVGLAGNLDPVRELRLKQEGLLRELRVHYDKKEFSPHVTLGRVKSRPPKELIELIDIYGSTSFGKVKLESFHLMRSILTPKGPIYDSLIEVRGA</sequence>
<reference evidence="5" key="1">
    <citation type="journal article" date="2014" name="Int. J. Syst. Evol. Microbiol.">
        <title>Complete genome sequence of Corynebacterium casei LMG S-19264T (=DSM 44701T), isolated from a smear-ripened cheese.</title>
        <authorList>
            <consortium name="US DOE Joint Genome Institute (JGI-PGF)"/>
            <person name="Walter F."/>
            <person name="Albersmeier A."/>
            <person name="Kalinowski J."/>
            <person name="Ruckert C."/>
        </authorList>
    </citation>
    <scope>NUCLEOTIDE SEQUENCE</scope>
    <source>
        <strain evidence="5">JCM 31740</strain>
    </source>
</reference>
<keyword evidence="1 2" id="KW-0378">Hydrolase</keyword>
<dbReference type="NCBIfam" id="TIGR02258">
    <property type="entry name" value="2_5_ligase"/>
    <property type="match status" value="1"/>
</dbReference>
<dbReference type="GO" id="GO:0004113">
    <property type="term" value="F:2',3'-cyclic-nucleotide 3'-phosphodiesterase activity"/>
    <property type="evidence" value="ECO:0007669"/>
    <property type="project" value="InterPro"/>
</dbReference>
<gene>
    <name evidence="5" type="ORF">GCM10007116_08960</name>
    <name evidence="4" type="ORF">HS1genome_0979</name>
</gene>
<dbReference type="InterPro" id="IPR009097">
    <property type="entry name" value="Cyclic_Pdiesterase"/>
</dbReference>
<evidence type="ECO:0000259" key="3">
    <source>
        <dbReference type="Pfam" id="PF02834"/>
    </source>
</evidence>
<dbReference type="PANTHER" id="PTHR35561">
    <property type="entry name" value="RNA 2',3'-CYCLIC PHOSPHODIESTERASE"/>
    <property type="match status" value="1"/>
</dbReference>